<sequence length="223" mass="26321">MNGLVKNLLLLFCFVFIGGTFFACLNEDWRYPDFHRAVCNVPKFYDEKQGSYKGEVFLVKADSSLDTTFTFIEVKYGNYADKTIELKGFPIKCFLQQLDEELPYKIPSSMLDRQINLRYKYYLDGVVYEWDGDSIGPNYREHLHTNIKSGFNVYTDSIYDEDKTQKLKYSIAAYCVYDESKFNDYDIMTLKLRCLELNDSIIEQPWYRKIAKIEIGRRIVTEE</sequence>
<dbReference type="EMBL" id="VZCB01000077">
    <property type="protein sequence ID" value="MQN81187.1"/>
    <property type="molecule type" value="Genomic_DNA"/>
</dbReference>
<organism evidence="1 2">
    <name type="scientific">Segatella copri</name>
    <dbReference type="NCBI Taxonomy" id="165179"/>
    <lineage>
        <taxon>Bacteria</taxon>
        <taxon>Pseudomonadati</taxon>
        <taxon>Bacteroidota</taxon>
        <taxon>Bacteroidia</taxon>
        <taxon>Bacteroidales</taxon>
        <taxon>Prevotellaceae</taxon>
        <taxon>Segatella</taxon>
    </lineage>
</organism>
<accession>A0A6G1U193</accession>
<dbReference type="RefSeq" id="WP_153124216.1">
    <property type="nucleotide sequence ID" value="NZ_VZCB01000077.1"/>
</dbReference>
<protein>
    <submittedName>
        <fullName evidence="1">Uncharacterized protein</fullName>
    </submittedName>
</protein>
<proteinExistence type="predicted"/>
<dbReference type="PROSITE" id="PS51257">
    <property type="entry name" value="PROKAR_LIPOPROTEIN"/>
    <property type="match status" value="1"/>
</dbReference>
<dbReference type="OrthoDB" id="9986840at2"/>
<dbReference type="AlphaFoldDB" id="A0A6G1U193"/>
<comment type="caution">
    <text evidence="1">The sequence shown here is derived from an EMBL/GenBank/DDBJ whole genome shotgun (WGS) entry which is preliminary data.</text>
</comment>
<gene>
    <name evidence="1" type="ORF">F7D73_09520</name>
</gene>
<name>A0A6G1U193_9BACT</name>
<evidence type="ECO:0000313" key="2">
    <source>
        <dbReference type="Proteomes" id="UP000480425"/>
    </source>
</evidence>
<evidence type="ECO:0000313" key="1">
    <source>
        <dbReference type="EMBL" id="MQN81187.1"/>
    </source>
</evidence>
<reference evidence="1 2" key="1">
    <citation type="submission" date="2019-09" db="EMBL/GenBank/DDBJ databases">
        <title>Distinct polysaccharide growth profiles of human intestinal Prevotella copri isolates.</title>
        <authorList>
            <person name="Fehlner-Peach H."/>
            <person name="Magnabosco C."/>
            <person name="Raghavan V."/>
            <person name="Scher J.U."/>
            <person name="Tett A."/>
            <person name="Cox L.M."/>
            <person name="Gottsegen C."/>
            <person name="Watters A."/>
            <person name="Wiltshire- Gordon J.D."/>
            <person name="Segata N."/>
            <person name="Bonneau R."/>
            <person name="Littman D.R."/>
        </authorList>
    </citation>
    <scope>NUCLEOTIDE SEQUENCE [LARGE SCALE GENOMIC DNA]</scope>
    <source>
        <strain evidence="2">iA622</strain>
    </source>
</reference>
<dbReference type="Proteomes" id="UP000480425">
    <property type="component" value="Unassembled WGS sequence"/>
</dbReference>